<dbReference type="Pfam" id="PF18592">
    <property type="entry name" value="Tho1_MOS11_C"/>
    <property type="match status" value="1"/>
</dbReference>
<dbReference type="SMART" id="SM00513">
    <property type="entry name" value="SAP"/>
    <property type="match status" value="1"/>
</dbReference>
<keyword evidence="6" id="KW-1185">Reference proteome</keyword>
<feature type="compositionally biased region" description="Basic and acidic residues" evidence="3">
    <location>
        <begin position="243"/>
        <end position="254"/>
    </location>
</feature>
<gene>
    <name evidence="5" type="ORF">PDIGIT_LOCUS9185</name>
</gene>
<dbReference type="GO" id="GO:0016973">
    <property type="term" value="P:poly(A)+ mRNA export from nucleus"/>
    <property type="evidence" value="ECO:0007669"/>
    <property type="project" value="TreeGrafter"/>
</dbReference>
<dbReference type="EMBL" id="CAOQHR010000006">
    <property type="protein sequence ID" value="CAI6336095.1"/>
    <property type="molecule type" value="Genomic_DNA"/>
</dbReference>
<dbReference type="GO" id="GO:0005634">
    <property type="term" value="C:nucleus"/>
    <property type="evidence" value="ECO:0007669"/>
    <property type="project" value="TreeGrafter"/>
</dbReference>
<dbReference type="OrthoDB" id="445357at2759"/>
<evidence type="ECO:0000256" key="3">
    <source>
        <dbReference type="SAM" id="MobiDB-lite"/>
    </source>
</evidence>
<feature type="compositionally biased region" description="Basic and acidic residues" evidence="3">
    <location>
        <begin position="124"/>
        <end position="145"/>
    </location>
</feature>
<feature type="compositionally biased region" description="Low complexity" evidence="3">
    <location>
        <begin position="68"/>
        <end position="87"/>
    </location>
</feature>
<dbReference type="PANTHER" id="PTHR46551">
    <property type="entry name" value="SAP DOMAIN-CONTAINING RIBONUCLEOPROTEIN"/>
    <property type="match status" value="1"/>
</dbReference>
<proteinExistence type="inferred from homology"/>
<feature type="region of interest" description="Disordered" evidence="3">
    <location>
        <begin position="18"/>
        <end position="285"/>
    </location>
</feature>
<feature type="compositionally biased region" description="Basic and acidic residues" evidence="3">
    <location>
        <begin position="165"/>
        <end position="185"/>
    </location>
</feature>
<dbReference type="Proteomes" id="UP001152607">
    <property type="component" value="Unassembled WGS sequence"/>
</dbReference>
<dbReference type="PANTHER" id="PTHR46551:SF1">
    <property type="entry name" value="SAP DOMAIN-CONTAINING RIBONUCLEOPROTEIN"/>
    <property type="match status" value="1"/>
</dbReference>
<feature type="compositionally biased region" description="Basic and acidic residues" evidence="3">
    <location>
        <begin position="26"/>
        <end position="43"/>
    </location>
</feature>
<dbReference type="InterPro" id="IPR003034">
    <property type="entry name" value="SAP_dom"/>
</dbReference>
<evidence type="ECO:0000259" key="4">
    <source>
        <dbReference type="PROSITE" id="PS50800"/>
    </source>
</evidence>
<sequence>MANYDTQKVPDLKALLTERGLPTTGKKSDLIERLTKDDEKKTETTAAAPAKIHPEDEIDWDDEEEASAEAAKTTAAPAEEPKATPAEVVNKAGGVGQPPNPQAVPNQQADIDPSTTDDLAVKPPTDEKDVAVAEAKKEEPAEDFTKGVAASNLEQEIEKRKKRAERFGLKVEEEDSNVKLLERAKKFGGAGPPKGLDEALPERERRKRGREDNEDGGRHKRRGGGGGGGGRSGGRQGRGNQDGGRRSDNRRDGGRSNGGGASWMSEADRQRAQSRRDRFAPKSTS</sequence>
<comment type="caution">
    <text evidence="5">The sequence shown here is derived from an EMBL/GenBank/DDBJ whole genome shotgun (WGS) entry which is preliminary data.</text>
</comment>
<evidence type="ECO:0000313" key="5">
    <source>
        <dbReference type="EMBL" id="CAI6336095.1"/>
    </source>
</evidence>
<feature type="compositionally biased region" description="Basic and acidic residues" evidence="3">
    <location>
        <begin position="195"/>
        <end position="217"/>
    </location>
</feature>
<dbReference type="Gene3D" id="1.10.720.30">
    <property type="entry name" value="SAP domain"/>
    <property type="match status" value="1"/>
</dbReference>
<dbReference type="AlphaFoldDB" id="A0A9W4XPK5"/>
<dbReference type="InterPro" id="IPR052240">
    <property type="entry name" value="SAP_domain_ribonucleoprotein"/>
</dbReference>
<comment type="similarity">
    <text evidence="2">Belongs to the SAP domain-containing ribonucleoprotein family.</text>
</comment>
<accession>A0A9W4XPK5</accession>
<protein>
    <recommendedName>
        <fullName evidence="4">SAP domain-containing protein</fullName>
    </recommendedName>
</protein>
<feature type="compositionally biased region" description="Basic and acidic residues" evidence="3">
    <location>
        <begin position="266"/>
        <end position="285"/>
    </location>
</feature>
<organism evidence="5 6">
    <name type="scientific">Periconia digitata</name>
    <dbReference type="NCBI Taxonomy" id="1303443"/>
    <lineage>
        <taxon>Eukaryota</taxon>
        <taxon>Fungi</taxon>
        <taxon>Dikarya</taxon>
        <taxon>Ascomycota</taxon>
        <taxon>Pezizomycotina</taxon>
        <taxon>Dothideomycetes</taxon>
        <taxon>Pleosporomycetidae</taxon>
        <taxon>Pleosporales</taxon>
        <taxon>Massarineae</taxon>
        <taxon>Periconiaceae</taxon>
        <taxon>Periconia</taxon>
    </lineage>
</organism>
<dbReference type="InterPro" id="IPR036361">
    <property type="entry name" value="SAP_dom_sf"/>
</dbReference>
<evidence type="ECO:0000256" key="1">
    <source>
        <dbReference type="ARBA" id="ARBA00022553"/>
    </source>
</evidence>
<dbReference type="InterPro" id="IPR040746">
    <property type="entry name" value="THO1_MOS11_C"/>
</dbReference>
<feature type="domain" description="SAP" evidence="4">
    <location>
        <begin position="4"/>
        <end position="38"/>
    </location>
</feature>
<dbReference type="SUPFAM" id="SSF68906">
    <property type="entry name" value="SAP domain"/>
    <property type="match status" value="1"/>
</dbReference>
<evidence type="ECO:0000256" key="2">
    <source>
        <dbReference type="ARBA" id="ARBA00046328"/>
    </source>
</evidence>
<dbReference type="PROSITE" id="PS50800">
    <property type="entry name" value="SAP"/>
    <property type="match status" value="1"/>
</dbReference>
<evidence type="ECO:0000313" key="6">
    <source>
        <dbReference type="Proteomes" id="UP001152607"/>
    </source>
</evidence>
<reference evidence="5" key="1">
    <citation type="submission" date="2023-01" db="EMBL/GenBank/DDBJ databases">
        <authorList>
            <person name="Van Ghelder C."/>
            <person name="Rancurel C."/>
        </authorList>
    </citation>
    <scope>NUCLEOTIDE SEQUENCE</scope>
    <source>
        <strain evidence="5">CNCM I-4278</strain>
    </source>
</reference>
<feature type="compositionally biased region" description="Gly residues" evidence="3">
    <location>
        <begin position="224"/>
        <end position="242"/>
    </location>
</feature>
<dbReference type="Pfam" id="PF02037">
    <property type="entry name" value="SAP"/>
    <property type="match status" value="1"/>
</dbReference>
<keyword evidence="1" id="KW-0597">Phosphoprotein</keyword>
<feature type="compositionally biased region" description="Acidic residues" evidence="3">
    <location>
        <begin position="56"/>
        <end position="67"/>
    </location>
</feature>
<name>A0A9W4XPK5_9PLEO</name>